<keyword evidence="1" id="KW-0694">RNA-binding</keyword>
<dbReference type="SUPFAM" id="SSF54928">
    <property type="entry name" value="RNA-binding domain, RBD"/>
    <property type="match status" value="1"/>
</dbReference>
<feature type="compositionally biased region" description="Low complexity" evidence="2">
    <location>
        <begin position="294"/>
        <end position="303"/>
    </location>
</feature>
<evidence type="ECO:0000259" key="3">
    <source>
        <dbReference type="PROSITE" id="PS50102"/>
    </source>
</evidence>
<feature type="compositionally biased region" description="Basic and acidic residues" evidence="2">
    <location>
        <begin position="478"/>
        <end position="494"/>
    </location>
</feature>
<keyword evidence="5" id="KW-1185">Reference proteome</keyword>
<dbReference type="InterPro" id="IPR052600">
    <property type="entry name" value="Nuc_rcpt_coact/corep"/>
</dbReference>
<dbReference type="InterPro" id="IPR000504">
    <property type="entry name" value="RRM_dom"/>
</dbReference>
<dbReference type="PROSITE" id="PS50102">
    <property type="entry name" value="RRM"/>
    <property type="match status" value="1"/>
</dbReference>
<accession>K1WRG4</accession>
<dbReference type="KEGG" id="mbe:MBM_06763"/>
<dbReference type="InterPro" id="IPR012677">
    <property type="entry name" value="Nucleotide-bd_a/b_plait_sf"/>
</dbReference>
<dbReference type="EMBL" id="JH921443">
    <property type="protein sequence ID" value="EKD15002.1"/>
    <property type="molecule type" value="Genomic_DNA"/>
</dbReference>
<feature type="region of interest" description="Disordered" evidence="2">
    <location>
        <begin position="190"/>
        <end position="253"/>
    </location>
</feature>
<feature type="region of interest" description="Disordered" evidence="2">
    <location>
        <begin position="1"/>
        <end position="139"/>
    </location>
</feature>
<dbReference type="SMART" id="SM00360">
    <property type="entry name" value="RRM"/>
    <property type="match status" value="1"/>
</dbReference>
<dbReference type="HOGENOM" id="CLU_013226_1_0_1"/>
<evidence type="ECO:0000313" key="4">
    <source>
        <dbReference type="EMBL" id="EKD15002.1"/>
    </source>
</evidence>
<feature type="compositionally biased region" description="Basic and acidic residues" evidence="2">
    <location>
        <begin position="535"/>
        <end position="555"/>
    </location>
</feature>
<dbReference type="GO" id="GO:0003723">
    <property type="term" value="F:RNA binding"/>
    <property type="evidence" value="ECO:0007669"/>
    <property type="project" value="UniProtKB-UniRule"/>
</dbReference>
<feature type="compositionally biased region" description="Polar residues" evidence="2">
    <location>
        <begin position="190"/>
        <end position="220"/>
    </location>
</feature>
<dbReference type="SUPFAM" id="SSF52954">
    <property type="entry name" value="Class II aaRS ABD-related"/>
    <property type="match status" value="1"/>
</dbReference>
<dbReference type="Gene3D" id="3.40.50.800">
    <property type="entry name" value="Anticodon-binding domain"/>
    <property type="match status" value="1"/>
</dbReference>
<feature type="domain" description="RRM" evidence="3">
    <location>
        <begin position="359"/>
        <end position="430"/>
    </location>
</feature>
<dbReference type="STRING" id="1072389.K1WRG4"/>
<name>K1WRG4_MARBU</name>
<evidence type="ECO:0000313" key="5">
    <source>
        <dbReference type="Proteomes" id="UP000006753"/>
    </source>
</evidence>
<feature type="compositionally biased region" description="Pro residues" evidence="2">
    <location>
        <begin position="278"/>
        <end position="293"/>
    </location>
</feature>
<dbReference type="PANTHER" id="PTHR23295:SF6">
    <property type="entry name" value="NEOSIN, ISOFORM A"/>
    <property type="match status" value="1"/>
</dbReference>
<gene>
    <name evidence="4" type="ORF">MBM_06763</name>
</gene>
<protein>
    <submittedName>
        <fullName evidence="4">RNA-binding protein (Nab3)</fullName>
    </submittedName>
</protein>
<organism evidence="4 5">
    <name type="scientific">Marssonina brunnea f. sp. multigermtubi (strain MB_m1)</name>
    <name type="common">Marssonina leaf spot fungus</name>
    <dbReference type="NCBI Taxonomy" id="1072389"/>
    <lineage>
        <taxon>Eukaryota</taxon>
        <taxon>Fungi</taxon>
        <taxon>Dikarya</taxon>
        <taxon>Ascomycota</taxon>
        <taxon>Pezizomycotina</taxon>
        <taxon>Leotiomycetes</taxon>
        <taxon>Helotiales</taxon>
        <taxon>Drepanopezizaceae</taxon>
        <taxon>Drepanopeziza</taxon>
    </lineage>
</organism>
<feature type="compositionally biased region" description="Polar residues" evidence="2">
    <location>
        <begin position="304"/>
        <end position="316"/>
    </location>
</feature>
<dbReference type="Gene3D" id="3.30.70.330">
    <property type="match status" value="1"/>
</dbReference>
<dbReference type="InParanoid" id="K1WRG4"/>
<feature type="region of interest" description="Disordered" evidence="2">
    <location>
        <begin position="266"/>
        <end position="327"/>
    </location>
</feature>
<dbReference type="Pfam" id="PF00076">
    <property type="entry name" value="RRM_1"/>
    <property type="match status" value="1"/>
</dbReference>
<feature type="region of interest" description="Disordered" evidence="2">
    <location>
        <begin position="418"/>
        <end position="567"/>
    </location>
</feature>
<proteinExistence type="predicted"/>
<dbReference type="PANTHER" id="PTHR23295">
    <property type="entry name" value="NUCLEAR RECEPTOR COACTIVATOR 5-RELATED"/>
    <property type="match status" value="1"/>
</dbReference>
<dbReference type="InterPro" id="IPR035979">
    <property type="entry name" value="RBD_domain_sf"/>
</dbReference>
<sequence>MTSTHLDLAPPTQVVAASADPNSEAPMPSKVDSPSSAHSSLFDAYKEGSNEQGEQMDYIVGHGSDVSDDYGMAIDSDGDEHTDSRDISQANNMPEAKSLSDQINLPLTAPVDAHSAKPVSQPGSDAVPTPPSPSIQTNAARLQTLESNIGNTFQMSNETTDAQAYSYEDVSNGGIDIQQLLDNITANAEKNEQTASPDTPSPSYLNLSSKPTSGLPTHSSLPPRPNVSQKRPYDDMQKYHANTPGLPPAASSYRNPAAASAVIDAGAPGTSIDSRGGLPPPPSASFKPPPPSASSPVTSALSSQGNRLSVPGQSVESQDEADGLDAKWGPDIQKLYDQFLENERMYVTEGLWDRFPIGSRLFIGNLPSEKVTKRDIFHVFHPYGKIAQISIKQAYGFVQFNDSGSCYAALGREQGAEVRGKRMHLEISKPQKNTRKADTGAVRRSRSPDYNRGGDRGGRNGQGRNVDRYDGRSAPAMRQDEYGRASRMRDDYRPARPATPPRGNQRGRDEYAPRRDPYEGRDRRRSRSPLYGNRDGGRDSGRYRERSPSPRAREVTEDDDLQIPHRDPRNIPDVQIILVDQLDRAFVDWVEREIRSRGLKVETMLLSHRLSLQTVIGRQVIEGVLAISKLDMRSQVASKIPIQIYHRQGGVADAVRFDEYEDVDPVTAAELVLREKQNQALLLLQQQQAYQQPQYPPVQSPYQAPYQAQQSAQAVAPVTAAQNLANVVGQLDNGTLQKLLGTLHPPQQVNGVAAQANSALDLANLLGGYTQPLQPQQNYQPPPADPYASILSNPALASLLGNGAPASQVQAQQLQQAQQPQQPQQSAQQVQNIMAQLARFRQ</sequence>
<feature type="compositionally biased region" description="Basic and acidic residues" evidence="2">
    <location>
        <begin position="506"/>
        <end position="522"/>
    </location>
</feature>
<dbReference type="InterPro" id="IPR036621">
    <property type="entry name" value="Anticodon-bd_dom_sf"/>
</dbReference>
<dbReference type="GeneID" id="18762698"/>
<feature type="compositionally biased region" description="Basic and acidic residues" evidence="2">
    <location>
        <begin position="446"/>
        <end position="458"/>
    </location>
</feature>
<reference evidence="4 5" key="1">
    <citation type="journal article" date="2012" name="BMC Genomics">
        <title>Sequencing the genome of Marssonina brunnea reveals fungus-poplar co-evolution.</title>
        <authorList>
            <person name="Zhu S."/>
            <person name="Cao Y.-Z."/>
            <person name="Jiang C."/>
            <person name="Tan B.-Y."/>
            <person name="Wang Z."/>
            <person name="Feng S."/>
            <person name="Zhang L."/>
            <person name="Su X.-H."/>
            <person name="Brejova B."/>
            <person name="Vinar T."/>
            <person name="Xu M."/>
            <person name="Wang M.-X."/>
            <person name="Zhang S.-G."/>
            <person name="Huang M.-R."/>
            <person name="Wu R."/>
            <person name="Zhou Y."/>
        </authorList>
    </citation>
    <scope>NUCLEOTIDE SEQUENCE [LARGE SCALE GENOMIC DNA]</scope>
    <source>
        <strain evidence="4 5">MB_m1</strain>
    </source>
</reference>
<dbReference type="AlphaFoldDB" id="K1WRG4"/>
<dbReference type="OMA" id="AFCIDEG"/>
<feature type="compositionally biased region" description="Basic and acidic residues" evidence="2">
    <location>
        <begin position="418"/>
        <end position="429"/>
    </location>
</feature>
<dbReference type="Proteomes" id="UP000006753">
    <property type="component" value="Unassembled WGS sequence"/>
</dbReference>
<dbReference type="OrthoDB" id="10044938at2759"/>
<dbReference type="eggNOG" id="KOG0118">
    <property type="taxonomic scope" value="Eukaryota"/>
</dbReference>
<evidence type="ECO:0000256" key="1">
    <source>
        <dbReference type="PROSITE-ProRule" id="PRU00176"/>
    </source>
</evidence>
<evidence type="ECO:0000256" key="2">
    <source>
        <dbReference type="SAM" id="MobiDB-lite"/>
    </source>
</evidence>